<feature type="compositionally biased region" description="Basic and acidic residues" evidence="1">
    <location>
        <begin position="92"/>
        <end position="107"/>
    </location>
</feature>
<accession>A0A386ZG15</accession>
<evidence type="ECO:0000313" key="2">
    <source>
        <dbReference type="EMBL" id="AYF76842.1"/>
    </source>
</evidence>
<dbReference type="KEGG" id="nyu:D7D52_26920"/>
<dbReference type="OrthoDB" id="4554825at2"/>
<evidence type="ECO:0000256" key="1">
    <source>
        <dbReference type="SAM" id="MobiDB-lite"/>
    </source>
</evidence>
<sequence>MEHDPEFRAVTADIRVWSETRNDAMHGVARIFRHEDTATSFDAAMNIHGQTVLDGIAVLRRFDRLDTAARQARKDIPAHKRFPATWPAAFFPEERSGTPRPAESDAH</sequence>
<dbReference type="EMBL" id="CP032568">
    <property type="protein sequence ID" value="AYF76842.1"/>
    <property type="molecule type" value="Genomic_DNA"/>
</dbReference>
<dbReference type="RefSeq" id="WP_120740744.1">
    <property type="nucleotide sequence ID" value="NZ_CP032568.1"/>
</dbReference>
<dbReference type="AlphaFoldDB" id="A0A386ZG15"/>
<organism evidence="2 3">
    <name type="scientific">Nocardia yunnanensis</name>
    <dbReference type="NCBI Taxonomy" id="2382165"/>
    <lineage>
        <taxon>Bacteria</taxon>
        <taxon>Bacillati</taxon>
        <taxon>Actinomycetota</taxon>
        <taxon>Actinomycetes</taxon>
        <taxon>Mycobacteriales</taxon>
        <taxon>Nocardiaceae</taxon>
        <taxon>Nocardia</taxon>
    </lineage>
</organism>
<gene>
    <name evidence="2" type="ORF">D7D52_26920</name>
</gene>
<name>A0A386ZG15_9NOCA</name>
<dbReference type="Proteomes" id="UP000267164">
    <property type="component" value="Chromosome"/>
</dbReference>
<protein>
    <submittedName>
        <fullName evidence="2">Uncharacterized protein</fullName>
    </submittedName>
</protein>
<keyword evidence="3" id="KW-1185">Reference proteome</keyword>
<reference evidence="2 3" key="1">
    <citation type="submission" date="2018-09" db="EMBL/GenBank/DDBJ databases">
        <title>Nocardia yunnanensis sp. nov., an actinomycete isolated from a soil sample.</title>
        <authorList>
            <person name="Zhang J."/>
        </authorList>
    </citation>
    <scope>NUCLEOTIDE SEQUENCE [LARGE SCALE GENOMIC DNA]</scope>
    <source>
        <strain evidence="2 3">CFHS0054</strain>
    </source>
</reference>
<proteinExistence type="predicted"/>
<evidence type="ECO:0000313" key="3">
    <source>
        <dbReference type="Proteomes" id="UP000267164"/>
    </source>
</evidence>
<feature type="region of interest" description="Disordered" evidence="1">
    <location>
        <begin position="87"/>
        <end position="107"/>
    </location>
</feature>